<feature type="domain" description="Isopropylmalate dehydrogenase-like" evidence="19">
    <location>
        <begin position="4"/>
        <end position="346"/>
    </location>
</feature>
<evidence type="ECO:0000256" key="16">
    <source>
        <dbReference type="NCBIfam" id="TIGR00169"/>
    </source>
</evidence>
<keyword evidence="13 18" id="KW-0520">NAD</keyword>
<evidence type="ECO:0000256" key="13">
    <source>
        <dbReference type="ARBA" id="ARBA00023027"/>
    </source>
</evidence>
<evidence type="ECO:0000256" key="11">
    <source>
        <dbReference type="ARBA" id="ARBA00022842"/>
    </source>
</evidence>
<reference evidence="20 21" key="1">
    <citation type="submission" date="2023-08" db="EMBL/GenBank/DDBJ databases">
        <title>Helicovermis profunda gen. nov., sp. nov., a novel mesophilic, fermentative bacterium within the Bacillota from a deep-sea hydrothermal vent chimney.</title>
        <authorList>
            <person name="Miyazaki U."/>
            <person name="Mizutani D."/>
            <person name="Hashimoto Y."/>
            <person name="Tame A."/>
            <person name="Sawayama S."/>
            <person name="Miyazaki J."/>
            <person name="Takai K."/>
            <person name="Nakagawa S."/>
        </authorList>
    </citation>
    <scope>NUCLEOTIDE SEQUENCE [LARGE SCALE GENOMIC DNA]</scope>
    <source>
        <strain evidence="20 21">S502</strain>
    </source>
</reference>
<evidence type="ECO:0000256" key="2">
    <source>
        <dbReference type="ARBA" id="ARBA00001936"/>
    </source>
</evidence>
<evidence type="ECO:0000256" key="18">
    <source>
        <dbReference type="RuleBase" id="RU004445"/>
    </source>
</evidence>
<evidence type="ECO:0000256" key="8">
    <source>
        <dbReference type="ARBA" id="ARBA00022430"/>
    </source>
</evidence>
<evidence type="ECO:0000256" key="6">
    <source>
        <dbReference type="ARBA" id="ARBA00013101"/>
    </source>
</evidence>
<dbReference type="PANTHER" id="PTHR42979">
    <property type="entry name" value="3-ISOPROPYLMALATE DEHYDROGENASE"/>
    <property type="match status" value="1"/>
</dbReference>
<evidence type="ECO:0000256" key="4">
    <source>
        <dbReference type="ARBA" id="ARBA00008319"/>
    </source>
</evidence>
<dbReference type="AlphaFoldDB" id="A0AAU9E3Y4"/>
<dbReference type="Gene3D" id="3.40.718.10">
    <property type="entry name" value="Isopropylmalate Dehydrogenase"/>
    <property type="match status" value="1"/>
</dbReference>
<evidence type="ECO:0000256" key="1">
    <source>
        <dbReference type="ARBA" id="ARBA00000624"/>
    </source>
</evidence>
<dbReference type="GO" id="GO:0009098">
    <property type="term" value="P:L-leucine biosynthetic process"/>
    <property type="evidence" value="ECO:0007669"/>
    <property type="project" value="UniProtKB-UniRule"/>
</dbReference>
<dbReference type="NCBIfam" id="TIGR00169">
    <property type="entry name" value="leuB"/>
    <property type="match status" value="1"/>
</dbReference>
<proteinExistence type="inferred from homology"/>
<evidence type="ECO:0000313" key="20">
    <source>
        <dbReference type="EMBL" id="BEP29276.1"/>
    </source>
</evidence>
<dbReference type="KEGG" id="hprf:HLPR_16070"/>
<dbReference type="SMART" id="SM01329">
    <property type="entry name" value="Iso_dh"/>
    <property type="match status" value="1"/>
</dbReference>
<dbReference type="GO" id="GO:0000287">
    <property type="term" value="F:magnesium ion binding"/>
    <property type="evidence" value="ECO:0007669"/>
    <property type="project" value="InterPro"/>
</dbReference>
<evidence type="ECO:0000259" key="19">
    <source>
        <dbReference type="SMART" id="SM01329"/>
    </source>
</evidence>
<comment type="cofactor">
    <cofactor evidence="2">
        <name>Mn(2+)</name>
        <dbReference type="ChEBI" id="CHEBI:29035"/>
    </cofactor>
</comment>
<keyword evidence="8 18" id="KW-0432">Leucine biosynthesis</keyword>
<dbReference type="InterPro" id="IPR004429">
    <property type="entry name" value="Isopropylmalate_DH"/>
</dbReference>
<evidence type="ECO:0000256" key="10">
    <source>
        <dbReference type="ARBA" id="ARBA00022723"/>
    </source>
</evidence>
<protein>
    <recommendedName>
        <fullName evidence="7 16">3-isopropylmalate dehydrogenase</fullName>
        <ecNumber evidence="6 16">1.1.1.85</ecNumber>
    </recommendedName>
</protein>
<comment type="similarity">
    <text evidence="4">Belongs to the isocitrate and isopropylmalate dehydrogenases family. LeuB type 1 subfamily.</text>
</comment>
<dbReference type="SUPFAM" id="SSF53659">
    <property type="entry name" value="Isocitrate/Isopropylmalate dehydrogenase-like"/>
    <property type="match status" value="1"/>
</dbReference>
<evidence type="ECO:0000256" key="9">
    <source>
        <dbReference type="ARBA" id="ARBA00022605"/>
    </source>
</evidence>
<evidence type="ECO:0000256" key="3">
    <source>
        <dbReference type="ARBA" id="ARBA00004762"/>
    </source>
</evidence>
<dbReference type="Pfam" id="PF00180">
    <property type="entry name" value="Iso_dh"/>
    <property type="match status" value="1"/>
</dbReference>
<keyword evidence="10 18" id="KW-0479">Metal-binding</keyword>
<keyword evidence="21" id="KW-1185">Reference proteome</keyword>
<dbReference type="RefSeq" id="WP_338534921.1">
    <property type="nucleotide sequence ID" value="NZ_AP028654.1"/>
</dbReference>
<comment type="cofactor">
    <cofactor evidence="18">
        <name>Mg(2+)</name>
        <dbReference type="ChEBI" id="CHEBI:18420"/>
    </cofactor>
    <cofactor evidence="18">
        <name>Mn(2+)</name>
        <dbReference type="ChEBI" id="CHEBI:29035"/>
    </cofactor>
    <text evidence="18">Binds 1 Mg(2+) or Mn(2+) ion per subunit.</text>
</comment>
<dbReference type="Proteomes" id="UP001321786">
    <property type="component" value="Chromosome"/>
</dbReference>
<evidence type="ECO:0000256" key="7">
    <source>
        <dbReference type="ARBA" id="ARBA00019276"/>
    </source>
</evidence>
<dbReference type="GO" id="GO:0003862">
    <property type="term" value="F:3-isopropylmalate dehydrogenase activity"/>
    <property type="evidence" value="ECO:0007669"/>
    <property type="project" value="UniProtKB-UniRule"/>
</dbReference>
<evidence type="ECO:0000256" key="5">
    <source>
        <dbReference type="ARBA" id="ARBA00011738"/>
    </source>
</evidence>
<dbReference type="FunFam" id="3.40.718.10:FF:000006">
    <property type="entry name" value="3-isopropylmalate dehydrogenase"/>
    <property type="match status" value="1"/>
</dbReference>
<keyword evidence="12 17" id="KW-0560">Oxidoreductase</keyword>
<dbReference type="InterPro" id="IPR024084">
    <property type="entry name" value="IsoPropMal-DH-like_dom"/>
</dbReference>
<comment type="pathway">
    <text evidence="3 18">Amino-acid biosynthesis; L-leucine biosynthesis; L-leucine from 3-methyl-2-oxobutanoate: step 3/4.</text>
</comment>
<comment type="subunit">
    <text evidence="5 18">Homodimer.</text>
</comment>
<dbReference type="EMBL" id="AP028654">
    <property type="protein sequence ID" value="BEP29276.1"/>
    <property type="molecule type" value="Genomic_DNA"/>
</dbReference>
<organism evidence="20 21">
    <name type="scientific">Helicovermis profundi</name>
    <dbReference type="NCBI Taxonomy" id="3065157"/>
    <lineage>
        <taxon>Bacteria</taxon>
        <taxon>Bacillati</taxon>
        <taxon>Bacillota</taxon>
        <taxon>Clostridia</taxon>
        <taxon>Helicovermis</taxon>
    </lineage>
</organism>
<dbReference type="PROSITE" id="PS00470">
    <property type="entry name" value="IDH_IMDH"/>
    <property type="match status" value="1"/>
</dbReference>
<dbReference type="PANTHER" id="PTHR42979:SF1">
    <property type="entry name" value="3-ISOPROPYLMALATE DEHYDROGENASE"/>
    <property type="match status" value="1"/>
</dbReference>
<keyword evidence="9" id="KW-0028">Amino-acid biosynthesis</keyword>
<evidence type="ECO:0000256" key="12">
    <source>
        <dbReference type="ARBA" id="ARBA00023002"/>
    </source>
</evidence>
<comment type="catalytic activity">
    <reaction evidence="1 18">
        <text>(2R,3S)-3-isopropylmalate + NAD(+) = 4-methyl-2-oxopentanoate + CO2 + NADH</text>
        <dbReference type="Rhea" id="RHEA:32271"/>
        <dbReference type="ChEBI" id="CHEBI:16526"/>
        <dbReference type="ChEBI" id="CHEBI:17865"/>
        <dbReference type="ChEBI" id="CHEBI:35121"/>
        <dbReference type="ChEBI" id="CHEBI:57540"/>
        <dbReference type="ChEBI" id="CHEBI:57945"/>
        <dbReference type="EC" id="1.1.1.85"/>
    </reaction>
</comment>
<dbReference type="GO" id="GO:0005829">
    <property type="term" value="C:cytosol"/>
    <property type="evidence" value="ECO:0007669"/>
    <property type="project" value="TreeGrafter"/>
</dbReference>
<dbReference type="EC" id="1.1.1.85" evidence="6 16"/>
<keyword evidence="11" id="KW-0460">Magnesium</keyword>
<dbReference type="GO" id="GO:0051287">
    <property type="term" value="F:NAD binding"/>
    <property type="evidence" value="ECO:0007669"/>
    <property type="project" value="InterPro"/>
</dbReference>
<accession>A0AAU9E3Y4</accession>
<keyword evidence="14" id="KW-0464">Manganese</keyword>
<evidence type="ECO:0000313" key="21">
    <source>
        <dbReference type="Proteomes" id="UP001321786"/>
    </source>
</evidence>
<evidence type="ECO:0000256" key="17">
    <source>
        <dbReference type="RuleBase" id="RU004443"/>
    </source>
</evidence>
<dbReference type="InterPro" id="IPR019818">
    <property type="entry name" value="IsoCit/isopropylmalate_DH_CS"/>
</dbReference>
<keyword evidence="15 18" id="KW-0100">Branched-chain amino acid biosynthesis</keyword>
<gene>
    <name evidence="20" type="primary">leuB</name>
    <name evidence="20" type="ORF">HLPR_16070</name>
</gene>
<comment type="function">
    <text evidence="18">Catalyzes the oxidation of 3-carboxy-2-hydroxy-4-methylpentanoate (3-isopropylmalate) to 3-carboxy-4-methyl-2-oxopentanoate. The product decarboxylates to 4-methyl-2 oxopentanoate.</text>
</comment>
<evidence type="ECO:0000256" key="15">
    <source>
        <dbReference type="ARBA" id="ARBA00023304"/>
    </source>
</evidence>
<name>A0AAU9E3Y4_9FIRM</name>
<sequence>MKYNIAVLRGDGIGSEIVEEAIKVLFAIKGMKEKIDLKEYSFGGCAYDKFSHAFPSETKEGVMKADAVLLGAVGGPKWNELPLEKRPESALLSLRKTMEVFCNIRPVKIFDSLKNLSPIKLENRNIDYVIVRELISGIYFGNKNTETIGGEIAAKDEMFYSESQIKRAIDKAIEIASKRNNKITLVDKANVLETSRLWRKVAKEKVRDSKTEIDYMYVDNAAMQVILNPDKFDVIVTSNMFGDIISDESGAIVGSIGLLPSASISESGLGLYEPIHGSAPDIAGKNIANPIGTILSVALLLRYSLKMDIEAEIIEKAVENAINNKILSKDIIGESGFSTCEIGEYIANEVKNLSN</sequence>
<evidence type="ECO:0000256" key="14">
    <source>
        <dbReference type="ARBA" id="ARBA00023211"/>
    </source>
</evidence>